<dbReference type="AlphaFoldDB" id="A0A7W8HJJ1"/>
<keyword evidence="2" id="KW-1185">Reference proteome</keyword>
<evidence type="ECO:0000313" key="2">
    <source>
        <dbReference type="Proteomes" id="UP000532440"/>
    </source>
</evidence>
<organism evidence="1 2">
    <name type="scientific">Quisquiliibacterium transsilvanicum</name>
    <dbReference type="NCBI Taxonomy" id="1549638"/>
    <lineage>
        <taxon>Bacteria</taxon>
        <taxon>Pseudomonadati</taxon>
        <taxon>Pseudomonadota</taxon>
        <taxon>Betaproteobacteria</taxon>
        <taxon>Burkholderiales</taxon>
        <taxon>Burkholderiaceae</taxon>
        <taxon>Quisquiliibacterium</taxon>
    </lineage>
</organism>
<proteinExistence type="predicted"/>
<evidence type="ECO:0000313" key="1">
    <source>
        <dbReference type="EMBL" id="MBB5273226.1"/>
    </source>
</evidence>
<name>A0A7W8HJJ1_9BURK</name>
<reference evidence="1 2" key="1">
    <citation type="submission" date="2020-08" db="EMBL/GenBank/DDBJ databases">
        <title>Genomic Encyclopedia of Type Strains, Phase IV (KMG-IV): sequencing the most valuable type-strain genomes for metagenomic binning, comparative biology and taxonomic classification.</title>
        <authorList>
            <person name="Goeker M."/>
        </authorList>
    </citation>
    <scope>NUCLEOTIDE SEQUENCE [LARGE SCALE GENOMIC DNA]</scope>
    <source>
        <strain evidence="1 2">DSM 29781</strain>
    </source>
</reference>
<sequence>MMMIVILEVNTLMMLDINVYSPLEQDDQPHLDHR</sequence>
<protein>
    <submittedName>
        <fullName evidence="1">Uncharacterized protein</fullName>
    </submittedName>
</protein>
<dbReference type="Proteomes" id="UP000532440">
    <property type="component" value="Unassembled WGS sequence"/>
</dbReference>
<comment type="caution">
    <text evidence="1">The sequence shown here is derived from an EMBL/GenBank/DDBJ whole genome shotgun (WGS) entry which is preliminary data.</text>
</comment>
<dbReference type="EMBL" id="JACHGB010000006">
    <property type="protein sequence ID" value="MBB5273226.1"/>
    <property type="molecule type" value="Genomic_DNA"/>
</dbReference>
<accession>A0A7W8HJJ1</accession>
<gene>
    <name evidence="1" type="ORF">HNQ70_003254</name>
</gene>